<dbReference type="AlphaFoldDB" id="A0A078ADZ7"/>
<keyword evidence="2" id="KW-1185">Reference proteome</keyword>
<evidence type="ECO:0000313" key="1">
    <source>
        <dbReference type="EMBL" id="CDW79752.1"/>
    </source>
</evidence>
<dbReference type="EMBL" id="CCKQ01008312">
    <property type="protein sequence ID" value="CDW79752.1"/>
    <property type="molecule type" value="Genomic_DNA"/>
</dbReference>
<name>A0A078ADZ7_STYLE</name>
<dbReference type="Proteomes" id="UP000039865">
    <property type="component" value="Unassembled WGS sequence"/>
</dbReference>
<reference evidence="1 2" key="1">
    <citation type="submission" date="2014-06" db="EMBL/GenBank/DDBJ databases">
        <authorList>
            <person name="Swart Estienne"/>
        </authorList>
    </citation>
    <scope>NUCLEOTIDE SEQUENCE [LARGE SCALE GENOMIC DNA]</scope>
    <source>
        <strain evidence="1 2">130c</strain>
    </source>
</reference>
<dbReference type="PANTHER" id="PTHR11319">
    <property type="entry name" value="G PROTEIN-COUPLED RECEPTOR-RELATED"/>
    <property type="match status" value="1"/>
</dbReference>
<dbReference type="OrthoDB" id="509564at2759"/>
<organism evidence="1 2">
    <name type="scientific">Stylonychia lemnae</name>
    <name type="common">Ciliate</name>
    <dbReference type="NCBI Taxonomy" id="5949"/>
    <lineage>
        <taxon>Eukaryota</taxon>
        <taxon>Sar</taxon>
        <taxon>Alveolata</taxon>
        <taxon>Ciliophora</taxon>
        <taxon>Intramacronucleata</taxon>
        <taxon>Spirotrichea</taxon>
        <taxon>Stichotrichia</taxon>
        <taxon>Sporadotrichida</taxon>
        <taxon>Oxytrichidae</taxon>
        <taxon>Stylonychinae</taxon>
        <taxon>Stylonychia</taxon>
    </lineage>
</organism>
<sequence>MLDNAQSIILKDNKFIGNKAINIPELAIQPIDPLAGGAIYYSYKYGQIVGSDSASKVKIAVSQSYLIDKDIKYPPIIEGSRDFQVLGGITIINQVKISSTPGQQLQLSFSTDGIDLGKPSNKEAMQQLGKQELSLQLDLKLRECVEGEQFTTVGKCIKCEGNSYSLIIMNQPGSCEACPTDKAICMGGADIGPLPGFWRKKMATNASYVQKIGLILQDCQPFQLH</sequence>
<dbReference type="PANTHER" id="PTHR11319:SF35">
    <property type="entry name" value="OUTER MEMBRANE PROTEIN PMPC-RELATED"/>
    <property type="match status" value="1"/>
</dbReference>
<proteinExistence type="predicted"/>
<accession>A0A078ADZ7</accession>
<protein>
    <submittedName>
        <fullName evidence="1">Uncharacterized protein</fullName>
    </submittedName>
</protein>
<dbReference type="InParanoid" id="A0A078ADZ7"/>
<gene>
    <name evidence="1" type="primary">Contig17518.g18642</name>
    <name evidence="1" type="ORF">STYLEM_8744</name>
</gene>
<evidence type="ECO:0000313" key="2">
    <source>
        <dbReference type="Proteomes" id="UP000039865"/>
    </source>
</evidence>